<dbReference type="CDD" id="cd00082">
    <property type="entry name" value="HisKA"/>
    <property type="match status" value="1"/>
</dbReference>
<keyword evidence="10" id="KW-1185">Reference proteome</keyword>
<dbReference type="PRINTS" id="PR00344">
    <property type="entry name" value="BCTRLSENSOR"/>
</dbReference>
<keyword evidence="4" id="KW-0902">Two-component regulatory system</keyword>
<keyword evidence="6" id="KW-1133">Transmembrane helix</keyword>
<feature type="modified residue" description="4-aspartylphosphate" evidence="5">
    <location>
        <position position="365"/>
    </location>
</feature>
<dbReference type="Pfam" id="PF02518">
    <property type="entry name" value="HATPase_c"/>
    <property type="match status" value="1"/>
</dbReference>
<keyword evidence="6" id="KW-0472">Membrane</keyword>
<evidence type="ECO:0000256" key="1">
    <source>
        <dbReference type="ARBA" id="ARBA00000085"/>
    </source>
</evidence>
<dbReference type="SUPFAM" id="SSF47384">
    <property type="entry name" value="Homodimeric domain of signal transducing histidine kinase"/>
    <property type="match status" value="1"/>
</dbReference>
<feature type="domain" description="Response regulatory" evidence="8">
    <location>
        <begin position="316"/>
        <end position="434"/>
    </location>
</feature>
<dbReference type="InterPro" id="IPR003594">
    <property type="entry name" value="HATPase_dom"/>
</dbReference>
<dbReference type="Proteomes" id="UP000468388">
    <property type="component" value="Unassembled WGS sequence"/>
</dbReference>
<dbReference type="AlphaFoldDB" id="A0A6N8J3A1"/>
<organism evidence="9 10">
    <name type="scientific">Chitinophaga oryziterrae</name>
    <dbReference type="NCBI Taxonomy" id="1031224"/>
    <lineage>
        <taxon>Bacteria</taxon>
        <taxon>Pseudomonadati</taxon>
        <taxon>Bacteroidota</taxon>
        <taxon>Chitinophagia</taxon>
        <taxon>Chitinophagales</taxon>
        <taxon>Chitinophagaceae</taxon>
        <taxon>Chitinophaga</taxon>
    </lineage>
</organism>
<dbReference type="SMART" id="SM00388">
    <property type="entry name" value="HisKA"/>
    <property type="match status" value="1"/>
</dbReference>
<dbReference type="InterPro" id="IPR036890">
    <property type="entry name" value="HATPase_C_sf"/>
</dbReference>
<dbReference type="SUPFAM" id="SSF55874">
    <property type="entry name" value="ATPase domain of HSP90 chaperone/DNA topoisomerase II/histidine kinase"/>
    <property type="match status" value="1"/>
</dbReference>
<gene>
    <name evidence="9" type="ORF">GO495_01115</name>
</gene>
<dbReference type="SUPFAM" id="SSF52172">
    <property type="entry name" value="CheY-like"/>
    <property type="match status" value="1"/>
</dbReference>
<dbReference type="PANTHER" id="PTHR45339:SF1">
    <property type="entry name" value="HYBRID SIGNAL TRANSDUCTION HISTIDINE KINASE J"/>
    <property type="match status" value="1"/>
</dbReference>
<keyword evidence="6" id="KW-0812">Transmembrane</keyword>
<dbReference type="OrthoDB" id="9811889at2"/>
<evidence type="ECO:0000313" key="10">
    <source>
        <dbReference type="Proteomes" id="UP000468388"/>
    </source>
</evidence>
<evidence type="ECO:0000256" key="4">
    <source>
        <dbReference type="ARBA" id="ARBA00023012"/>
    </source>
</evidence>
<dbReference type="Gene3D" id="3.30.565.10">
    <property type="entry name" value="Histidine kinase-like ATPase, C-terminal domain"/>
    <property type="match status" value="1"/>
</dbReference>
<dbReference type="PROSITE" id="PS50109">
    <property type="entry name" value="HIS_KIN"/>
    <property type="match status" value="1"/>
</dbReference>
<dbReference type="InterPro" id="IPR011006">
    <property type="entry name" value="CheY-like_superfamily"/>
</dbReference>
<accession>A0A6N8J3A1</accession>
<dbReference type="EC" id="2.7.13.3" evidence="2"/>
<feature type="transmembrane region" description="Helical" evidence="6">
    <location>
        <begin position="20"/>
        <end position="42"/>
    </location>
</feature>
<evidence type="ECO:0000256" key="5">
    <source>
        <dbReference type="PROSITE-ProRule" id="PRU00169"/>
    </source>
</evidence>
<dbReference type="GO" id="GO:0000155">
    <property type="term" value="F:phosphorelay sensor kinase activity"/>
    <property type="evidence" value="ECO:0007669"/>
    <property type="project" value="InterPro"/>
</dbReference>
<dbReference type="InterPro" id="IPR036097">
    <property type="entry name" value="HisK_dim/P_sf"/>
</dbReference>
<sequence>MLAMFQLIVIKIITLMLTQVQLAVAIVVLCLLSFLVLALLRIGKMKKILQQKDEIIAQQLQSRVDILTNINQEIRTPLNAIVGFTEQLSHSSLEKDQRELLKTVENAGSMLLKMVNNVQDLSKLEKNELQLEQQPFSLYQTFTEITTILRVQASRKQLQLNAIYEGNRQIQITGDNARLKQILINLGDNAIRYTDSGIVTLKMQVDKTPDEKAVVSIVVNDTGRGIPATTLPFIFEHFSRRRVPYVAAVNGAGLGLAITKGLLDLHNGNINISSIEGSGSTVSCNIHYRVVPARQTILITQREVEEMTGNFMEGRYVLVADDQEMNLILIEKILSRWKCRFDKAIDGKVAYDLFCANKYDMVLLDLQMPRMSGIEVVKRIRADKDSLKANVPVLALTADTTLPDNDAFLEVGFDDYLLKPFRERDIYNVIIRHLPYNNEQVIEPVKK</sequence>
<dbReference type="Gene3D" id="1.10.287.130">
    <property type="match status" value="1"/>
</dbReference>
<comment type="caution">
    <text evidence="9">The sequence shown here is derived from an EMBL/GenBank/DDBJ whole genome shotgun (WGS) entry which is preliminary data.</text>
</comment>
<evidence type="ECO:0000256" key="3">
    <source>
        <dbReference type="ARBA" id="ARBA00022553"/>
    </source>
</evidence>
<dbReference type="PANTHER" id="PTHR45339">
    <property type="entry name" value="HYBRID SIGNAL TRANSDUCTION HISTIDINE KINASE J"/>
    <property type="match status" value="1"/>
</dbReference>
<evidence type="ECO:0000259" key="8">
    <source>
        <dbReference type="PROSITE" id="PS50110"/>
    </source>
</evidence>
<dbReference type="InterPro" id="IPR005467">
    <property type="entry name" value="His_kinase_dom"/>
</dbReference>
<dbReference type="PROSITE" id="PS50110">
    <property type="entry name" value="RESPONSE_REGULATORY"/>
    <property type="match status" value="1"/>
</dbReference>
<evidence type="ECO:0000259" key="7">
    <source>
        <dbReference type="PROSITE" id="PS50109"/>
    </source>
</evidence>
<reference evidence="9 10" key="1">
    <citation type="submission" date="2019-12" db="EMBL/GenBank/DDBJ databases">
        <title>The draft genomic sequence of strain Chitinophaga oryziterrae JCM 16595.</title>
        <authorList>
            <person name="Zhang X."/>
        </authorList>
    </citation>
    <scope>NUCLEOTIDE SEQUENCE [LARGE SCALE GENOMIC DNA]</scope>
    <source>
        <strain evidence="9 10">JCM 16595</strain>
    </source>
</reference>
<name>A0A6N8J3A1_9BACT</name>
<evidence type="ECO:0000313" key="9">
    <source>
        <dbReference type="EMBL" id="MVT39168.1"/>
    </source>
</evidence>
<protein>
    <recommendedName>
        <fullName evidence="2">histidine kinase</fullName>
        <ecNumber evidence="2">2.7.13.3</ecNumber>
    </recommendedName>
</protein>
<dbReference type="CDD" id="cd17546">
    <property type="entry name" value="REC_hyHK_CKI1_RcsC-like"/>
    <property type="match status" value="1"/>
</dbReference>
<dbReference type="Pfam" id="PF00512">
    <property type="entry name" value="HisKA"/>
    <property type="match status" value="1"/>
</dbReference>
<keyword evidence="3 5" id="KW-0597">Phosphoprotein</keyword>
<evidence type="ECO:0000256" key="2">
    <source>
        <dbReference type="ARBA" id="ARBA00012438"/>
    </source>
</evidence>
<dbReference type="SMART" id="SM00387">
    <property type="entry name" value="HATPase_c"/>
    <property type="match status" value="1"/>
</dbReference>
<dbReference type="InterPro" id="IPR001789">
    <property type="entry name" value="Sig_transdc_resp-reg_receiver"/>
</dbReference>
<proteinExistence type="predicted"/>
<feature type="domain" description="Histidine kinase" evidence="7">
    <location>
        <begin position="69"/>
        <end position="290"/>
    </location>
</feature>
<dbReference type="Gene3D" id="3.40.50.2300">
    <property type="match status" value="1"/>
</dbReference>
<dbReference type="InterPro" id="IPR003661">
    <property type="entry name" value="HisK_dim/P_dom"/>
</dbReference>
<dbReference type="InterPro" id="IPR004358">
    <property type="entry name" value="Sig_transdc_His_kin-like_C"/>
</dbReference>
<comment type="catalytic activity">
    <reaction evidence="1">
        <text>ATP + protein L-histidine = ADP + protein N-phospho-L-histidine.</text>
        <dbReference type="EC" id="2.7.13.3"/>
    </reaction>
</comment>
<dbReference type="EMBL" id="WRXO01000001">
    <property type="protein sequence ID" value="MVT39168.1"/>
    <property type="molecule type" value="Genomic_DNA"/>
</dbReference>
<dbReference type="SMART" id="SM00448">
    <property type="entry name" value="REC"/>
    <property type="match status" value="1"/>
</dbReference>
<evidence type="ECO:0000256" key="6">
    <source>
        <dbReference type="SAM" id="Phobius"/>
    </source>
</evidence>
<dbReference type="Pfam" id="PF00072">
    <property type="entry name" value="Response_reg"/>
    <property type="match status" value="1"/>
</dbReference>